<dbReference type="Proteomes" id="UP000046395">
    <property type="component" value="Unassembled WGS sequence"/>
</dbReference>
<sequence>MTVQQQECHQPPPHCDTIPLRERGKHDPKWKCSRSGRSPTWRCRTDSCSLEISVRKGTCFDGPRRRTSLQTAVLFMYDWCRQVNSIQHCERELGMGRNAAVTWNHWMRKVAVEVGSVETIVIDREVLTVELDETLL</sequence>
<accession>A0A5S6QV71</accession>
<protein>
    <submittedName>
        <fullName evidence="2">Uncharacterized protein</fullName>
    </submittedName>
</protein>
<dbReference type="WBParaSite" id="TMUE_3000011311.1">
    <property type="protein sequence ID" value="TMUE_3000011311.1"/>
    <property type="gene ID" value="WBGene00301293"/>
</dbReference>
<evidence type="ECO:0000313" key="2">
    <source>
        <dbReference type="WBParaSite" id="TMUE_3000011311.1"/>
    </source>
</evidence>
<reference evidence="2" key="1">
    <citation type="submission" date="2019-12" db="UniProtKB">
        <authorList>
            <consortium name="WormBaseParasite"/>
        </authorList>
    </citation>
    <scope>IDENTIFICATION</scope>
</reference>
<keyword evidence="1" id="KW-1185">Reference proteome</keyword>
<proteinExistence type="predicted"/>
<dbReference type="AlphaFoldDB" id="A0A5S6QV71"/>
<evidence type="ECO:0000313" key="1">
    <source>
        <dbReference type="Proteomes" id="UP000046395"/>
    </source>
</evidence>
<organism evidence="1 2">
    <name type="scientific">Trichuris muris</name>
    <name type="common">Mouse whipworm</name>
    <dbReference type="NCBI Taxonomy" id="70415"/>
    <lineage>
        <taxon>Eukaryota</taxon>
        <taxon>Metazoa</taxon>
        <taxon>Ecdysozoa</taxon>
        <taxon>Nematoda</taxon>
        <taxon>Enoplea</taxon>
        <taxon>Dorylaimia</taxon>
        <taxon>Trichinellida</taxon>
        <taxon>Trichuridae</taxon>
        <taxon>Trichuris</taxon>
    </lineage>
</organism>
<name>A0A5S6QV71_TRIMR</name>